<evidence type="ECO:0000313" key="2">
    <source>
        <dbReference type="EMBL" id="AGY58688.1"/>
    </source>
</evidence>
<accession>U5QIH5</accession>
<sequence>MGEVRTLEGEVLAFVAGKHGLINRCRLATPEGALTVKFPKEWSYRLTRTIAPGDRVQVRGKLKIDDDGDYYLKATVILHLKAAALAGAQSLPPTLPELEPVQPQSGPASPTTRVLVCKSSDCCKRGARQLIAQLKETVERYELQDKVTVETTGCMKRCKQGPNLVIMPSKARHTCVDPAEASEILLRELLPKLE</sequence>
<dbReference type="Gene3D" id="3.40.30.10">
    <property type="entry name" value="Glutaredoxin"/>
    <property type="match status" value="1"/>
</dbReference>
<dbReference type="CDD" id="cd02980">
    <property type="entry name" value="TRX_Fd_family"/>
    <property type="match status" value="1"/>
</dbReference>
<dbReference type="InterPro" id="IPR036249">
    <property type="entry name" value="Thioredoxin-like_sf"/>
</dbReference>
<name>U5QIH5_GLOK1</name>
<dbReference type="SUPFAM" id="SSF52833">
    <property type="entry name" value="Thioredoxin-like"/>
    <property type="match status" value="1"/>
</dbReference>
<dbReference type="eggNOG" id="COG3411">
    <property type="taxonomic scope" value="Bacteria"/>
</dbReference>
<feature type="domain" description="OB" evidence="1">
    <location>
        <begin position="6"/>
        <end position="77"/>
    </location>
</feature>
<dbReference type="Pfam" id="PF01336">
    <property type="entry name" value="tRNA_anti-codon"/>
    <property type="match status" value="1"/>
</dbReference>
<dbReference type="Proteomes" id="UP000017396">
    <property type="component" value="Chromosome"/>
</dbReference>
<proteinExistence type="predicted"/>
<dbReference type="GO" id="GO:0003676">
    <property type="term" value="F:nucleic acid binding"/>
    <property type="evidence" value="ECO:0007669"/>
    <property type="project" value="InterPro"/>
</dbReference>
<evidence type="ECO:0000259" key="1">
    <source>
        <dbReference type="Pfam" id="PF01336"/>
    </source>
</evidence>
<dbReference type="EMBL" id="CP003587">
    <property type="protein sequence ID" value="AGY58688.1"/>
    <property type="molecule type" value="Genomic_DNA"/>
</dbReference>
<protein>
    <submittedName>
        <fullName evidence="2">Ferredoxin</fullName>
    </submittedName>
</protein>
<dbReference type="OrthoDB" id="465045at2"/>
<organism evidence="2 3">
    <name type="scientific">Gloeobacter kilaueensis (strain ATCC BAA-2537 / CCAP 1431/1 / ULC 316 / JS1)</name>
    <dbReference type="NCBI Taxonomy" id="1183438"/>
    <lineage>
        <taxon>Bacteria</taxon>
        <taxon>Bacillati</taxon>
        <taxon>Cyanobacteriota</taxon>
        <taxon>Cyanophyceae</taxon>
        <taxon>Gloeobacterales</taxon>
        <taxon>Gloeobacteraceae</taxon>
        <taxon>Gloeobacter</taxon>
    </lineage>
</organism>
<keyword evidence="3" id="KW-1185">Reference proteome</keyword>
<evidence type="ECO:0000313" key="3">
    <source>
        <dbReference type="Proteomes" id="UP000017396"/>
    </source>
</evidence>
<dbReference type="HOGENOM" id="CLU_097183_0_0_3"/>
<dbReference type="STRING" id="1183438.GKIL_2442"/>
<dbReference type="RefSeq" id="WP_023173869.1">
    <property type="nucleotide sequence ID" value="NC_022600.1"/>
</dbReference>
<gene>
    <name evidence="2" type="ORF">GKIL_2442</name>
</gene>
<dbReference type="Pfam" id="PF01257">
    <property type="entry name" value="2Fe-2S_thioredx"/>
    <property type="match status" value="1"/>
</dbReference>
<dbReference type="AlphaFoldDB" id="U5QIH5"/>
<reference evidence="2 3" key="1">
    <citation type="journal article" date="2013" name="PLoS ONE">
        <title>Cultivation and Complete Genome Sequencing of Gloeobacter kilaueensis sp. nov., from a Lava Cave in Kilauea Caldera, Hawai'i.</title>
        <authorList>
            <person name="Saw J.H."/>
            <person name="Schatz M."/>
            <person name="Brown M.V."/>
            <person name="Kunkel D.D."/>
            <person name="Foster J.S."/>
            <person name="Shick H."/>
            <person name="Christensen S."/>
            <person name="Hou S."/>
            <person name="Wan X."/>
            <person name="Donachie S.P."/>
        </authorList>
    </citation>
    <scope>NUCLEOTIDE SEQUENCE [LARGE SCALE GENOMIC DNA]</scope>
    <source>
        <strain evidence="3">JS</strain>
    </source>
</reference>
<dbReference type="InterPro" id="IPR004365">
    <property type="entry name" value="NA-bd_OB_tRNA"/>
</dbReference>
<dbReference type="KEGG" id="glj:GKIL_2442"/>